<evidence type="ECO:0000313" key="12">
    <source>
        <dbReference type="Proteomes" id="UP000612746"/>
    </source>
</evidence>
<dbReference type="Gene3D" id="1.10.10.10">
    <property type="entry name" value="Winged helix-like DNA-binding domain superfamily/Winged helix DNA-binding domain"/>
    <property type="match status" value="1"/>
</dbReference>
<comment type="caution">
    <text evidence="11">The sequence shown here is derived from an EMBL/GenBank/DDBJ whole genome shotgun (WGS) entry which is preliminary data.</text>
</comment>
<name>A0A8H7PRQ0_9FUNG</name>
<dbReference type="Pfam" id="PF00447">
    <property type="entry name" value="HSF_DNA-bind"/>
    <property type="match status" value="1"/>
</dbReference>
<accession>A0A8H7PRQ0</accession>
<evidence type="ECO:0000259" key="10">
    <source>
        <dbReference type="PROSITE" id="PS00434"/>
    </source>
</evidence>
<keyword evidence="8" id="KW-0175">Coiled coil</keyword>
<evidence type="ECO:0000256" key="7">
    <source>
        <dbReference type="RuleBase" id="RU004020"/>
    </source>
</evidence>
<feature type="compositionally biased region" description="Pro residues" evidence="9">
    <location>
        <begin position="348"/>
        <end position="357"/>
    </location>
</feature>
<keyword evidence="5" id="KW-0804">Transcription</keyword>
<dbReference type="PANTHER" id="PTHR10015">
    <property type="entry name" value="HEAT SHOCK TRANSCRIPTION FACTOR"/>
    <property type="match status" value="1"/>
</dbReference>
<evidence type="ECO:0000313" key="11">
    <source>
        <dbReference type="EMBL" id="KAG2178294.1"/>
    </source>
</evidence>
<feature type="domain" description="HSF-type DNA-binding" evidence="10">
    <location>
        <begin position="121"/>
        <end position="145"/>
    </location>
</feature>
<evidence type="ECO:0000256" key="1">
    <source>
        <dbReference type="ARBA" id="ARBA00004123"/>
    </source>
</evidence>
<dbReference type="SMART" id="SM00415">
    <property type="entry name" value="HSF"/>
    <property type="match status" value="1"/>
</dbReference>
<dbReference type="PROSITE" id="PS00434">
    <property type="entry name" value="HSF_DOMAIN"/>
    <property type="match status" value="1"/>
</dbReference>
<evidence type="ECO:0000256" key="6">
    <source>
        <dbReference type="ARBA" id="ARBA00023242"/>
    </source>
</evidence>
<dbReference type="EMBL" id="JAEPRA010000011">
    <property type="protein sequence ID" value="KAG2178294.1"/>
    <property type="molecule type" value="Genomic_DNA"/>
</dbReference>
<keyword evidence="12" id="KW-1185">Reference proteome</keyword>
<dbReference type="GO" id="GO:0005634">
    <property type="term" value="C:nucleus"/>
    <property type="evidence" value="ECO:0007669"/>
    <property type="project" value="UniProtKB-SubCell"/>
</dbReference>
<feature type="compositionally biased region" description="Polar residues" evidence="9">
    <location>
        <begin position="311"/>
        <end position="321"/>
    </location>
</feature>
<evidence type="ECO:0000256" key="2">
    <source>
        <dbReference type="ARBA" id="ARBA00006403"/>
    </source>
</evidence>
<evidence type="ECO:0000256" key="3">
    <source>
        <dbReference type="ARBA" id="ARBA00023015"/>
    </source>
</evidence>
<feature type="compositionally biased region" description="Low complexity" evidence="9">
    <location>
        <begin position="299"/>
        <end position="310"/>
    </location>
</feature>
<dbReference type="AlphaFoldDB" id="A0A8H7PRQ0"/>
<feature type="region of interest" description="Disordered" evidence="9">
    <location>
        <begin position="299"/>
        <end position="321"/>
    </location>
</feature>
<dbReference type="PANTHER" id="PTHR10015:SF427">
    <property type="entry name" value="HEAT SHOCK FACTOR PROTEIN"/>
    <property type="match status" value="1"/>
</dbReference>
<organism evidence="11 12">
    <name type="scientific">Umbelopsis vinacea</name>
    <dbReference type="NCBI Taxonomy" id="44442"/>
    <lineage>
        <taxon>Eukaryota</taxon>
        <taxon>Fungi</taxon>
        <taxon>Fungi incertae sedis</taxon>
        <taxon>Mucoromycota</taxon>
        <taxon>Mucoromycotina</taxon>
        <taxon>Umbelopsidomycetes</taxon>
        <taxon>Umbelopsidales</taxon>
        <taxon>Umbelopsidaceae</taxon>
        <taxon>Umbelopsis</taxon>
    </lineage>
</organism>
<keyword evidence="3" id="KW-0805">Transcription regulation</keyword>
<comment type="subcellular location">
    <subcellularLocation>
        <location evidence="1">Nucleus</location>
    </subcellularLocation>
</comment>
<dbReference type="GO" id="GO:0043565">
    <property type="term" value="F:sequence-specific DNA binding"/>
    <property type="evidence" value="ECO:0007669"/>
    <property type="project" value="InterPro"/>
</dbReference>
<sequence length="403" mass="45413">MEHRATSSSFSMGSPASLSIYPHDLSRSSVSPGHSPLLSPYDDGEYDDPLSPTHMLPDSLEYGLTLQNDTPHSPRSPNNTTFVHKLYDMVIDSKYQNLISWSHDGTSFIVCNKDEFENVVLPAHFKHRNFASFVRQLNMYGFHKINKTARGQGQRTSTENNIWKFSHPSFLRDRPDLLDGIKRKAMEQETNRRDANDLSSSMLQMQQAQHEILDKLTQLQSALDRATQELKETKASQSTQEIHITGMVAFLQQQFGPLNFQAQQVYTDQHEQPPPIFITSPDSNSAVHQAYYNMYGAQQQDQHQFQSQQQLGSNSRPASPLTVQTQGLNISRAYDQTHQSPLNSPQPYEIPLPPSPSPSSMMSDDEHSYSPHSPMASNSNTMFRNVDGRQGSTGGYNLYNGGM</sequence>
<feature type="coiled-coil region" evidence="8">
    <location>
        <begin position="209"/>
        <end position="236"/>
    </location>
</feature>
<dbReference type="PRINTS" id="PR00056">
    <property type="entry name" value="HSFDOMAIN"/>
</dbReference>
<dbReference type="InterPro" id="IPR036388">
    <property type="entry name" value="WH-like_DNA-bd_sf"/>
</dbReference>
<proteinExistence type="inferred from homology"/>
<dbReference type="FunFam" id="1.10.10.10:FF:000027">
    <property type="entry name" value="Heat shock transcription factor 1"/>
    <property type="match status" value="1"/>
</dbReference>
<dbReference type="GO" id="GO:0003700">
    <property type="term" value="F:DNA-binding transcription factor activity"/>
    <property type="evidence" value="ECO:0007669"/>
    <property type="project" value="InterPro"/>
</dbReference>
<dbReference type="InterPro" id="IPR036390">
    <property type="entry name" value="WH_DNA-bd_sf"/>
</dbReference>
<reference evidence="11" key="1">
    <citation type="submission" date="2020-12" db="EMBL/GenBank/DDBJ databases">
        <title>Metabolic potential, ecology and presence of endohyphal bacteria is reflected in genomic diversity of Mucoromycotina.</title>
        <authorList>
            <person name="Muszewska A."/>
            <person name="Okrasinska A."/>
            <person name="Steczkiewicz K."/>
            <person name="Drgas O."/>
            <person name="Orlowska M."/>
            <person name="Perlinska-Lenart U."/>
            <person name="Aleksandrzak-Piekarczyk T."/>
            <person name="Szatraj K."/>
            <person name="Zielenkiewicz U."/>
            <person name="Pilsyk S."/>
            <person name="Malc E."/>
            <person name="Mieczkowski P."/>
            <person name="Kruszewska J.S."/>
            <person name="Biernat P."/>
            <person name="Pawlowska J."/>
        </authorList>
    </citation>
    <scope>NUCLEOTIDE SEQUENCE</scope>
    <source>
        <strain evidence="11">WA0000051536</strain>
    </source>
</reference>
<evidence type="ECO:0000256" key="9">
    <source>
        <dbReference type="SAM" id="MobiDB-lite"/>
    </source>
</evidence>
<keyword evidence="6" id="KW-0539">Nucleus</keyword>
<keyword evidence="4" id="KW-0238">DNA-binding</keyword>
<evidence type="ECO:0000256" key="8">
    <source>
        <dbReference type="SAM" id="Coils"/>
    </source>
</evidence>
<dbReference type="SUPFAM" id="SSF46785">
    <property type="entry name" value="Winged helix' DNA-binding domain"/>
    <property type="match status" value="1"/>
</dbReference>
<dbReference type="Proteomes" id="UP000612746">
    <property type="component" value="Unassembled WGS sequence"/>
</dbReference>
<feature type="region of interest" description="Disordered" evidence="9">
    <location>
        <begin position="31"/>
        <end position="52"/>
    </location>
</feature>
<dbReference type="OrthoDB" id="60033at2759"/>
<dbReference type="InterPro" id="IPR000232">
    <property type="entry name" value="HSF_DNA-bd"/>
</dbReference>
<evidence type="ECO:0000256" key="4">
    <source>
        <dbReference type="ARBA" id="ARBA00023125"/>
    </source>
</evidence>
<comment type="similarity">
    <text evidence="2 7">Belongs to the HSF family.</text>
</comment>
<evidence type="ECO:0000256" key="5">
    <source>
        <dbReference type="ARBA" id="ARBA00023163"/>
    </source>
</evidence>
<feature type="region of interest" description="Disordered" evidence="9">
    <location>
        <begin position="337"/>
        <end position="403"/>
    </location>
</feature>
<gene>
    <name evidence="11" type="ORF">INT44_001444</name>
</gene>
<protein>
    <recommendedName>
        <fullName evidence="10">HSF-type DNA-binding domain-containing protein</fullName>
    </recommendedName>
</protein>